<dbReference type="RefSeq" id="WP_179444800.1">
    <property type="nucleotide sequence ID" value="NZ_JACBZS010000001.1"/>
</dbReference>
<reference evidence="3 4" key="1">
    <citation type="submission" date="2020-07" db="EMBL/GenBank/DDBJ databases">
        <title>Sequencing the genomes of 1000 actinobacteria strains.</title>
        <authorList>
            <person name="Klenk H.-P."/>
        </authorList>
    </citation>
    <scope>NUCLEOTIDE SEQUENCE [LARGE SCALE GENOMIC DNA]</scope>
    <source>
        <strain evidence="3 4">DSM 103164</strain>
    </source>
</reference>
<evidence type="ECO:0000256" key="1">
    <source>
        <dbReference type="SAM" id="MobiDB-lite"/>
    </source>
</evidence>
<dbReference type="AlphaFoldDB" id="A0A7Z0D8S5"/>
<dbReference type="InterPro" id="IPR022603">
    <property type="entry name" value="DUF3152"/>
</dbReference>
<organism evidence="3 4">
    <name type="scientific">Naumannella cuiyingiana</name>
    <dbReference type="NCBI Taxonomy" id="1347891"/>
    <lineage>
        <taxon>Bacteria</taxon>
        <taxon>Bacillati</taxon>
        <taxon>Actinomycetota</taxon>
        <taxon>Actinomycetes</taxon>
        <taxon>Propionibacteriales</taxon>
        <taxon>Propionibacteriaceae</taxon>
        <taxon>Naumannella</taxon>
    </lineage>
</organism>
<evidence type="ECO:0000259" key="2">
    <source>
        <dbReference type="Pfam" id="PF11350"/>
    </source>
</evidence>
<accession>A0A7Z0D8S5</accession>
<feature type="region of interest" description="Disordered" evidence="1">
    <location>
        <begin position="26"/>
        <end position="91"/>
    </location>
</feature>
<dbReference type="Pfam" id="PF11350">
    <property type="entry name" value="DUF3152"/>
    <property type="match status" value="1"/>
</dbReference>
<dbReference type="InterPro" id="IPR024079">
    <property type="entry name" value="MetalloPept_cat_dom_sf"/>
</dbReference>
<feature type="compositionally biased region" description="Low complexity" evidence="1">
    <location>
        <begin position="30"/>
        <end position="43"/>
    </location>
</feature>
<protein>
    <recommendedName>
        <fullName evidence="2">DUF3152 domain-containing protein</fullName>
    </recommendedName>
</protein>
<dbReference type="Proteomes" id="UP000527616">
    <property type="component" value="Unassembled WGS sequence"/>
</dbReference>
<evidence type="ECO:0000313" key="3">
    <source>
        <dbReference type="EMBL" id="NYI70902.1"/>
    </source>
</evidence>
<keyword evidence="4" id="KW-1185">Reference proteome</keyword>
<gene>
    <name evidence="3" type="ORF">GGQ54_001462</name>
</gene>
<name>A0A7Z0D8S5_9ACTN</name>
<comment type="caution">
    <text evidence="3">The sequence shown here is derived from an EMBL/GenBank/DDBJ whole genome shotgun (WGS) entry which is preliminary data.</text>
</comment>
<dbReference type="SUPFAM" id="SSF55486">
    <property type="entry name" value="Metalloproteases ('zincins'), catalytic domain"/>
    <property type="match status" value="1"/>
</dbReference>
<feature type="compositionally biased region" description="Basic and acidic residues" evidence="1">
    <location>
        <begin position="55"/>
        <end position="72"/>
    </location>
</feature>
<dbReference type="EMBL" id="JACBZS010000001">
    <property type="protein sequence ID" value="NYI70902.1"/>
    <property type="molecule type" value="Genomic_DNA"/>
</dbReference>
<proteinExistence type="predicted"/>
<feature type="domain" description="DUF3152" evidence="2">
    <location>
        <begin position="70"/>
        <end position="235"/>
    </location>
</feature>
<dbReference type="GO" id="GO:0008237">
    <property type="term" value="F:metallopeptidase activity"/>
    <property type="evidence" value="ECO:0007669"/>
    <property type="project" value="InterPro"/>
</dbReference>
<evidence type="ECO:0000313" key="4">
    <source>
        <dbReference type="Proteomes" id="UP000527616"/>
    </source>
</evidence>
<dbReference type="Gene3D" id="3.40.390.10">
    <property type="entry name" value="Collagenase (Catalytic Domain)"/>
    <property type="match status" value="1"/>
</dbReference>
<sequence>MVLALTVPVAMAVRAATPQDQATIAIPDAVVEPTPTPSVTPTVEVEEDEGPEPTPEQRPDPKKKAEPPRIPERGPGTWQTSRFAAESDRGDGRTVRVRVRVEKTLPIKADDAAKEAAKILHDDRSWQRSENLRFDFVGSGDSADLTINIATPATTDKNCLPARTGGELSCRNGNEVNLNAKRWLLGARAYGDDMENYRRYLVNHEVGHFLGHGHEGCPAAGERAPLMMQQTKGVGKCKPYPWPN</sequence>